<comment type="similarity">
    <text evidence="1">Belongs to the ABC transporter superfamily.</text>
</comment>
<dbReference type="GO" id="GO:0016887">
    <property type="term" value="F:ATP hydrolysis activity"/>
    <property type="evidence" value="ECO:0007669"/>
    <property type="project" value="InterPro"/>
</dbReference>
<dbReference type="Proteomes" id="UP000277464">
    <property type="component" value="Chromosome"/>
</dbReference>
<evidence type="ECO:0000313" key="12">
    <source>
        <dbReference type="EMBL" id="QLX30560.1"/>
    </source>
</evidence>
<protein>
    <submittedName>
        <fullName evidence="7 13">ABC transporter ATP-binding protein</fullName>
    </submittedName>
    <submittedName>
        <fullName evidence="14">Iron ABCtransporter ATP-binding protein</fullName>
    </submittedName>
</protein>
<dbReference type="InterPro" id="IPR003439">
    <property type="entry name" value="ABC_transporter-like_ATP-bd"/>
</dbReference>
<dbReference type="EMBL" id="JABXPT010000001">
    <property type="protein sequence ID" value="MBA7896639.1"/>
    <property type="molecule type" value="Genomic_DNA"/>
</dbReference>
<reference evidence="8" key="5">
    <citation type="submission" date="2022-07" db="EMBL/GenBank/DDBJ databases">
        <title>Diversity of ethanolamine utilization by human commensal Escherichia coli.</title>
        <authorList>
            <person name="Jubelin G."/>
        </authorList>
    </citation>
    <scope>NUCLEOTIDE SEQUENCE</scope>
    <source>
        <strain evidence="8">S1</strain>
    </source>
</reference>
<dbReference type="Proteomes" id="UP000512115">
    <property type="component" value="Chromosome"/>
</dbReference>
<dbReference type="InterPro" id="IPR003593">
    <property type="entry name" value="AAA+_ATPase"/>
</dbReference>
<dbReference type="Pfam" id="PF00005">
    <property type="entry name" value="ABC_tran"/>
    <property type="match status" value="1"/>
</dbReference>
<dbReference type="GO" id="GO:0005524">
    <property type="term" value="F:ATP binding"/>
    <property type="evidence" value="ECO:0007669"/>
    <property type="project" value="UniProtKB-KW"/>
</dbReference>
<dbReference type="EMBL" id="JAHCRT010000001">
    <property type="protein sequence ID" value="MDQ9292394.1"/>
    <property type="molecule type" value="Genomic_DNA"/>
</dbReference>
<dbReference type="EMBL" id="JANPXH010000013">
    <property type="protein sequence ID" value="MCR6676680.1"/>
    <property type="molecule type" value="Genomic_DNA"/>
</dbReference>
<dbReference type="EMBL" id="LR134270">
    <property type="protein sequence ID" value="VED79094.1"/>
    <property type="molecule type" value="Genomic_DNA"/>
</dbReference>
<keyword evidence="3" id="KW-0547">Nucleotide-binding</keyword>
<evidence type="ECO:0000313" key="11">
    <source>
        <dbReference type="EMBL" id="QLV00422.1"/>
    </source>
</evidence>
<evidence type="ECO:0000313" key="17">
    <source>
        <dbReference type="Proteomes" id="UP000510862"/>
    </source>
</evidence>
<dbReference type="EMBL" id="CP056165">
    <property type="protein sequence ID" value="QLX30560.1"/>
    <property type="molecule type" value="Genomic_DNA"/>
</dbReference>
<dbReference type="PANTHER" id="PTHR42734:SF6">
    <property type="entry name" value="MOLYBDATE IMPORT ATP-BINDING PROTEIN MOLC"/>
    <property type="match status" value="1"/>
</dbReference>
<dbReference type="SMART" id="SM00382">
    <property type="entry name" value="AAA"/>
    <property type="match status" value="1"/>
</dbReference>
<reference evidence="9 21" key="4">
    <citation type="submission" date="2021-05" db="EMBL/GenBank/DDBJ databases">
        <title>Genome sequence of E. marmotae isolates.</title>
        <authorList>
            <person name="Binsker U."/>
            <person name="Hammerl J.A."/>
        </authorList>
    </citation>
    <scope>NUCLEOTIDE SEQUENCE [LARGE SCALE GENOMIC DNA]</scope>
    <source>
        <strain evidence="9 21">21-MO00586</strain>
    </source>
</reference>
<evidence type="ECO:0000256" key="4">
    <source>
        <dbReference type="ARBA" id="ARBA00022840"/>
    </source>
</evidence>
<dbReference type="Proteomes" id="UP001206878">
    <property type="component" value="Unassembled WGS sequence"/>
</dbReference>
<evidence type="ECO:0000313" key="20">
    <source>
        <dbReference type="Proteomes" id="UP000518474"/>
    </source>
</evidence>
<evidence type="ECO:0000313" key="10">
    <source>
        <dbReference type="EMBL" id="QLP27345.1"/>
    </source>
</evidence>
<dbReference type="Proteomes" id="UP000510862">
    <property type="component" value="Chromosome"/>
</dbReference>
<gene>
    <name evidence="13" type="ORF">C4A13_02300</name>
    <name evidence="10" type="ORF">HV018_12010</name>
    <name evidence="7" type="ORF">HV245_00255</name>
    <name evidence="12" type="ORF">HV276_12965</name>
    <name evidence="11" type="ORF">HV284_04670</name>
    <name evidence="9" type="ORF">KJE03_02685</name>
    <name evidence="14" type="ORF">NCTC8196_02671</name>
    <name evidence="8" type="ORF">NVV43_13805</name>
</gene>
<proteinExistence type="inferred from homology"/>
<reference evidence="14 16" key="2">
    <citation type="submission" date="2018-12" db="EMBL/GenBank/DDBJ databases">
        <authorList>
            <consortium name="Pathogen Informatics"/>
        </authorList>
    </citation>
    <scope>NUCLEOTIDE SEQUENCE [LARGE SCALE GENOMIC DNA]</scope>
    <source>
        <strain evidence="14 16">NCTC8196</strain>
    </source>
</reference>
<dbReference type="Proteomes" id="UP000254454">
    <property type="component" value="Unassembled WGS sequence"/>
</dbReference>
<evidence type="ECO:0000313" key="19">
    <source>
        <dbReference type="Proteomes" id="UP000512146"/>
    </source>
</evidence>
<evidence type="ECO:0000256" key="5">
    <source>
        <dbReference type="ARBA" id="ARBA00022967"/>
    </source>
</evidence>
<dbReference type="RefSeq" id="WP_000173307.1">
    <property type="nucleotide sequence ID" value="NZ_ADKG01000009.1"/>
</dbReference>
<dbReference type="EMBL" id="QONO01000084">
    <property type="protein sequence ID" value="RDR27548.1"/>
    <property type="molecule type" value="Genomic_DNA"/>
</dbReference>
<dbReference type="CDD" id="cd03214">
    <property type="entry name" value="ABC_Iron-Siderophores_B12_Hemin"/>
    <property type="match status" value="1"/>
</dbReference>
<dbReference type="InterPro" id="IPR050153">
    <property type="entry name" value="Metal_Ion_Import_ABC"/>
</dbReference>
<feature type="domain" description="ABC transporter" evidence="6">
    <location>
        <begin position="1"/>
        <end position="239"/>
    </location>
</feature>
<dbReference type="FunFam" id="3.40.50.300:FF:000134">
    <property type="entry name" value="Iron-enterobactin ABC transporter ATP-binding protein"/>
    <property type="match status" value="1"/>
</dbReference>
<dbReference type="PANTHER" id="PTHR42734">
    <property type="entry name" value="METAL TRANSPORT SYSTEM ATP-BINDING PROTEIN TM_0124-RELATED"/>
    <property type="match status" value="1"/>
</dbReference>
<sequence>MTLLAVRHASLGYSRHPVLHDVSFNLSQGSICCLLGANGCGKTTLMRTILGVIPLSGGEILLDGVPVQKLSHHQRAQAIAWVPQAHDGVFAFSVLDMVLMGLTPIMGTFSVPGKQERLKATEQLEKLGISHLATRRWNTLSGGERQMALIARALLQQPRLLLLDEPASSLDFGHQIQLLDTLAQLKNNGMTMLMSTHHPLHANAIADSVIRVEPDGRVTQGLPAEQLTMDKLAALYRVSAAQIHHHLSAIKR</sequence>
<dbReference type="PROSITE" id="PS50893">
    <property type="entry name" value="ABC_TRANSPORTER_2"/>
    <property type="match status" value="1"/>
</dbReference>
<reference evidence="17 18" key="3">
    <citation type="submission" date="2020-06" db="EMBL/GenBank/DDBJ databases">
        <title>REHAB project genomes.</title>
        <authorList>
            <person name="Shaw L.P."/>
        </authorList>
    </citation>
    <scope>NUCLEOTIDE SEQUENCE [LARGE SCALE GENOMIC DNA]</scope>
    <source>
        <strain evidence="10 17">RHB42-C09</strain>
        <strain evidence="7 20">RHBSTW-00604</strain>
        <strain evidence="12 19">RHBSTW-00777</strain>
        <strain evidence="11 18">RHBSTW-00814</strain>
    </source>
</reference>
<evidence type="ECO:0000313" key="13">
    <source>
        <dbReference type="EMBL" id="RDR27548.1"/>
    </source>
</evidence>
<evidence type="ECO:0000313" key="15">
    <source>
        <dbReference type="Proteomes" id="UP000254454"/>
    </source>
</evidence>
<keyword evidence="4 13" id="KW-0067">ATP-binding</keyword>
<dbReference type="InterPro" id="IPR017871">
    <property type="entry name" value="ABC_transporter-like_CS"/>
</dbReference>
<keyword evidence="5" id="KW-1278">Translocase</keyword>
<dbReference type="AlphaFoldDB" id="A0A370V845"/>
<dbReference type="Proteomes" id="UP000518474">
    <property type="component" value="Unassembled WGS sequence"/>
</dbReference>
<dbReference type="GeneID" id="86946706"/>
<dbReference type="Gene3D" id="3.40.50.300">
    <property type="entry name" value="P-loop containing nucleotide triphosphate hydrolases"/>
    <property type="match status" value="1"/>
</dbReference>
<keyword evidence="2" id="KW-0813">Transport</keyword>
<keyword evidence="21" id="KW-1185">Reference proteome</keyword>
<evidence type="ECO:0000313" key="8">
    <source>
        <dbReference type="EMBL" id="MCR6676680.1"/>
    </source>
</evidence>
<evidence type="ECO:0000313" key="18">
    <source>
        <dbReference type="Proteomes" id="UP000512115"/>
    </source>
</evidence>
<dbReference type="SUPFAM" id="SSF52540">
    <property type="entry name" value="P-loop containing nucleoside triphosphate hydrolases"/>
    <property type="match status" value="1"/>
</dbReference>
<organism evidence="13 15">
    <name type="scientific">Escherichia marmotae</name>
    <dbReference type="NCBI Taxonomy" id="1499973"/>
    <lineage>
        <taxon>Bacteria</taxon>
        <taxon>Pseudomonadati</taxon>
        <taxon>Pseudomonadota</taxon>
        <taxon>Gammaproteobacteria</taxon>
        <taxon>Enterobacterales</taxon>
        <taxon>Enterobacteriaceae</taxon>
        <taxon>Escherichia</taxon>
    </lineage>
</organism>
<dbReference type="Proteomes" id="UP000512146">
    <property type="component" value="Chromosome"/>
</dbReference>
<dbReference type="EMBL" id="CP058207">
    <property type="protein sequence ID" value="QLP27345.1"/>
    <property type="molecule type" value="Genomic_DNA"/>
</dbReference>
<evidence type="ECO:0000313" key="7">
    <source>
        <dbReference type="EMBL" id="MBA7896639.1"/>
    </source>
</evidence>
<evidence type="ECO:0000256" key="1">
    <source>
        <dbReference type="ARBA" id="ARBA00005417"/>
    </source>
</evidence>
<evidence type="ECO:0000313" key="21">
    <source>
        <dbReference type="Proteomes" id="UP001235723"/>
    </source>
</evidence>
<evidence type="ECO:0000313" key="14">
    <source>
        <dbReference type="EMBL" id="VED79094.1"/>
    </source>
</evidence>
<dbReference type="InterPro" id="IPR027417">
    <property type="entry name" value="P-loop_NTPase"/>
</dbReference>
<dbReference type="Proteomes" id="UP001235723">
    <property type="component" value="Unassembled WGS sequence"/>
</dbReference>
<dbReference type="PROSITE" id="PS00211">
    <property type="entry name" value="ABC_TRANSPORTER_1"/>
    <property type="match status" value="1"/>
</dbReference>
<evidence type="ECO:0000256" key="3">
    <source>
        <dbReference type="ARBA" id="ARBA00022741"/>
    </source>
</evidence>
<dbReference type="EMBL" id="CP056159">
    <property type="protein sequence ID" value="QLV00422.1"/>
    <property type="molecule type" value="Genomic_DNA"/>
</dbReference>
<accession>A0A370V845</accession>
<name>A0A370V845_9ESCH</name>
<evidence type="ECO:0000313" key="9">
    <source>
        <dbReference type="EMBL" id="MDQ9292394.1"/>
    </source>
</evidence>
<evidence type="ECO:0000256" key="2">
    <source>
        <dbReference type="ARBA" id="ARBA00022448"/>
    </source>
</evidence>
<evidence type="ECO:0000259" key="6">
    <source>
        <dbReference type="PROSITE" id="PS50893"/>
    </source>
</evidence>
<reference evidence="13 15" key="1">
    <citation type="submission" date="2018-06" db="EMBL/GenBank/DDBJ databases">
        <title>Recombination Drives Gene Content and Phenotype Evolution in Wild Type E. coli Strains.</title>
        <authorList>
            <person name="Field C.M."/>
            <person name="Silander O.K."/>
            <person name="Van Nimwegen E."/>
        </authorList>
    </citation>
    <scope>NUCLEOTIDE SEQUENCE [LARGE SCALE GENOMIC DNA]</scope>
    <source>
        <strain evidence="13 15">SC344</strain>
    </source>
</reference>
<evidence type="ECO:0000313" key="16">
    <source>
        <dbReference type="Proteomes" id="UP000277464"/>
    </source>
</evidence>